<dbReference type="InterPro" id="IPR003697">
    <property type="entry name" value="Maf-like"/>
</dbReference>
<evidence type="ECO:0000313" key="5">
    <source>
        <dbReference type="EMBL" id="KXS32145.1"/>
    </source>
</evidence>
<dbReference type="GO" id="GO:0005737">
    <property type="term" value="C:cytoplasm"/>
    <property type="evidence" value="ECO:0007669"/>
    <property type="project" value="UniProtKB-SubCell"/>
</dbReference>
<reference evidence="5 6" key="2">
    <citation type="submission" date="2016-03" db="EMBL/GenBank/DDBJ databases">
        <title>New uncultured bacterium of the family Gallionellaceae from acid mine drainage: description and reconstruction of genome based on metagenomic analysis of microbial community.</title>
        <authorList>
            <person name="Kadnikov V."/>
            <person name="Ivasenko D."/>
            <person name="Beletsky A."/>
            <person name="Mardanov A."/>
            <person name="Danilova E."/>
            <person name="Pimenov N."/>
            <person name="Karnachuk O."/>
            <person name="Ravin N."/>
        </authorList>
    </citation>
    <scope>NUCLEOTIDE SEQUENCE [LARGE SCALE GENOMIC DNA]</scope>
    <source>
        <strain evidence="5">ShG14-8</strain>
    </source>
</reference>
<name>A0A139BTQ8_9PROT</name>
<dbReference type="SUPFAM" id="SSF52972">
    <property type="entry name" value="ITPase-like"/>
    <property type="match status" value="1"/>
</dbReference>
<evidence type="ECO:0000256" key="4">
    <source>
        <dbReference type="HAMAP-Rule" id="MF_00528"/>
    </source>
</evidence>
<comment type="catalytic activity">
    <reaction evidence="4">
        <text>UTP + H2O = UMP + diphosphate + H(+)</text>
        <dbReference type="Rhea" id="RHEA:29395"/>
        <dbReference type="ChEBI" id="CHEBI:15377"/>
        <dbReference type="ChEBI" id="CHEBI:15378"/>
        <dbReference type="ChEBI" id="CHEBI:33019"/>
        <dbReference type="ChEBI" id="CHEBI:46398"/>
        <dbReference type="ChEBI" id="CHEBI:57865"/>
        <dbReference type="EC" id="3.6.1.9"/>
    </reaction>
</comment>
<dbReference type="GO" id="GO:0009117">
    <property type="term" value="P:nucleotide metabolic process"/>
    <property type="evidence" value="ECO:0007669"/>
    <property type="project" value="UniProtKB-KW"/>
</dbReference>
<evidence type="ECO:0000313" key="6">
    <source>
        <dbReference type="Proteomes" id="UP000070578"/>
    </source>
</evidence>
<evidence type="ECO:0000256" key="3">
    <source>
        <dbReference type="ARBA" id="ARBA00023080"/>
    </source>
</evidence>
<dbReference type="HAMAP" id="MF_00528">
    <property type="entry name" value="Maf"/>
    <property type="match status" value="1"/>
</dbReference>
<comment type="cofactor">
    <cofactor evidence="1 4">
        <name>a divalent metal cation</name>
        <dbReference type="ChEBI" id="CHEBI:60240"/>
    </cofactor>
</comment>
<comment type="caution">
    <text evidence="4">Lacks conserved residue(s) required for the propagation of feature annotation.</text>
</comment>
<dbReference type="Pfam" id="PF02545">
    <property type="entry name" value="Maf"/>
    <property type="match status" value="1"/>
</dbReference>
<comment type="similarity">
    <text evidence="4">Belongs to the Maf family. YhdE subfamily.</text>
</comment>
<dbReference type="Gene3D" id="3.90.950.10">
    <property type="match status" value="1"/>
</dbReference>
<dbReference type="PANTHER" id="PTHR43213">
    <property type="entry name" value="BIFUNCTIONAL DTTP/UTP PYROPHOSPHATASE/METHYLTRANSFERASE PROTEIN-RELATED"/>
    <property type="match status" value="1"/>
</dbReference>
<reference evidence="5 6" key="1">
    <citation type="submission" date="2016-02" db="EMBL/GenBank/DDBJ databases">
        <authorList>
            <person name="Wen L."/>
            <person name="He K."/>
            <person name="Yang H."/>
        </authorList>
    </citation>
    <scope>NUCLEOTIDE SEQUENCE [LARGE SCALE GENOMIC DNA]</scope>
    <source>
        <strain evidence="5">ShG14-8</strain>
    </source>
</reference>
<dbReference type="GO" id="GO:0036221">
    <property type="term" value="F:UTP diphosphatase activity"/>
    <property type="evidence" value="ECO:0007669"/>
    <property type="project" value="RHEA"/>
</dbReference>
<accession>A0A139BTQ8</accession>
<feature type="site" description="Important for substrate specificity" evidence="4">
    <location>
        <position position="87"/>
    </location>
</feature>
<comment type="function">
    <text evidence="4">Nucleoside triphosphate pyrophosphatase that hydrolyzes dTTP and UTP. May have a dual role in cell division arrest and in preventing the incorporation of modified nucleotides into cellular nucleic acids.</text>
</comment>
<organism evidence="5 6">
    <name type="scientific">Candidatus Gallionella acididurans</name>
    <dbReference type="NCBI Taxonomy" id="1796491"/>
    <lineage>
        <taxon>Bacteria</taxon>
        <taxon>Pseudomonadati</taxon>
        <taxon>Pseudomonadota</taxon>
        <taxon>Betaproteobacteria</taxon>
        <taxon>Nitrosomonadales</taxon>
        <taxon>Gallionellaceae</taxon>
        <taxon>Gallionella</taxon>
    </lineage>
</organism>
<dbReference type="InterPro" id="IPR029001">
    <property type="entry name" value="ITPase-like_fam"/>
</dbReference>
<dbReference type="EMBL" id="LSLI01000040">
    <property type="protein sequence ID" value="KXS32145.1"/>
    <property type="molecule type" value="Genomic_DNA"/>
</dbReference>
<gene>
    <name evidence="5" type="ORF">AWT59_1722</name>
</gene>
<dbReference type="GO" id="GO:0036218">
    <property type="term" value="F:dTTP diphosphatase activity"/>
    <property type="evidence" value="ECO:0007669"/>
    <property type="project" value="RHEA"/>
</dbReference>
<sequence length="206" mass="22964">MRIIQPRIYLASQSPRRRELLKQIGINFEMLLMRADSRRDIAVDETVWPGELPESYVRRVSQAKAEAGYAALKYRNLPAFPVLAADTTVTLEGEIFGKPGDLDQAAEMLRRFSGKEHQVLSAVAIVLEGHAEVALSTSTVRFATLGEERIRRYLLTREYTDKAGGYGIQGYAGAFIEHLSGSYSGVMGLPLFETVQLLKHFGYPTP</sequence>
<comment type="catalytic activity">
    <reaction evidence="4">
        <text>dTTP + H2O = dTMP + diphosphate + H(+)</text>
        <dbReference type="Rhea" id="RHEA:28534"/>
        <dbReference type="ChEBI" id="CHEBI:15377"/>
        <dbReference type="ChEBI" id="CHEBI:15378"/>
        <dbReference type="ChEBI" id="CHEBI:33019"/>
        <dbReference type="ChEBI" id="CHEBI:37568"/>
        <dbReference type="ChEBI" id="CHEBI:63528"/>
        <dbReference type="EC" id="3.6.1.9"/>
    </reaction>
</comment>
<proteinExistence type="inferred from homology"/>
<dbReference type="PANTHER" id="PTHR43213:SF5">
    <property type="entry name" value="BIFUNCTIONAL DTTP_UTP PYROPHOSPHATASE_METHYLTRANSFERASE PROTEIN-RELATED"/>
    <property type="match status" value="1"/>
</dbReference>
<dbReference type="EC" id="3.6.1.9" evidence="4"/>
<dbReference type="CDD" id="cd00555">
    <property type="entry name" value="Maf"/>
    <property type="match status" value="1"/>
</dbReference>
<keyword evidence="4" id="KW-0963">Cytoplasm</keyword>
<dbReference type="PIRSF" id="PIRSF006305">
    <property type="entry name" value="Maf"/>
    <property type="match status" value="1"/>
</dbReference>
<evidence type="ECO:0000256" key="1">
    <source>
        <dbReference type="ARBA" id="ARBA00001968"/>
    </source>
</evidence>
<keyword evidence="3 4" id="KW-0546">Nucleotide metabolism</keyword>
<comment type="subcellular location">
    <subcellularLocation>
        <location evidence="4">Cytoplasm</location>
    </subcellularLocation>
</comment>
<dbReference type="AlphaFoldDB" id="A0A139BTQ8"/>
<dbReference type="NCBIfam" id="TIGR00172">
    <property type="entry name" value="maf"/>
    <property type="match status" value="1"/>
</dbReference>
<feature type="active site" description="Proton acceptor" evidence="4">
    <location>
        <position position="86"/>
    </location>
</feature>
<evidence type="ECO:0000256" key="2">
    <source>
        <dbReference type="ARBA" id="ARBA00022801"/>
    </source>
</evidence>
<dbReference type="Proteomes" id="UP000070578">
    <property type="component" value="Unassembled WGS sequence"/>
</dbReference>
<keyword evidence="2 4" id="KW-0378">Hydrolase</keyword>
<feature type="site" description="Important for substrate specificity" evidence="4">
    <location>
        <position position="169"/>
    </location>
</feature>
<comment type="caution">
    <text evidence="5">The sequence shown here is derived from an EMBL/GenBank/DDBJ whole genome shotgun (WGS) entry which is preliminary data.</text>
</comment>
<dbReference type="PATRIC" id="fig|1796491.3.peg.1887"/>
<protein>
    <recommendedName>
        <fullName evidence="4">dTTP/UTP pyrophosphatase</fullName>
        <shortName evidence="4">dTTPase/UTPase</shortName>
        <ecNumber evidence="4">3.6.1.9</ecNumber>
    </recommendedName>
    <alternativeName>
        <fullName evidence="4">Nucleoside triphosphate pyrophosphatase</fullName>
    </alternativeName>
    <alternativeName>
        <fullName evidence="4">Nucleotide pyrophosphatase</fullName>
        <shortName evidence="4">Nucleotide PPase</shortName>
    </alternativeName>
</protein>
<feature type="site" description="Important for substrate specificity" evidence="4">
    <location>
        <position position="16"/>
    </location>
</feature>